<evidence type="ECO:0000259" key="5">
    <source>
        <dbReference type="PROSITE" id="PS50893"/>
    </source>
</evidence>
<comment type="similarity">
    <text evidence="1">Belongs to the ABC transporter superfamily.</text>
</comment>
<dbReference type="InterPro" id="IPR003439">
    <property type="entry name" value="ABC_transporter-like_ATP-bd"/>
</dbReference>
<dbReference type="PANTHER" id="PTHR43335">
    <property type="entry name" value="ABC TRANSPORTER, ATP-BINDING PROTEIN"/>
    <property type="match status" value="1"/>
</dbReference>
<name>A0ABV0ET19_9ENTE</name>
<dbReference type="Pfam" id="PF00005">
    <property type="entry name" value="ABC_tran"/>
    <property type="match status" value="1"/>
</dbReference>
<dbReference type="Proteomes" id="UP000664357">
    <property type="component" value="Unassembled WGS sequence"/>
</dbReference>
<keyword evidence="7" id="KW-1185">Reference proteome</keyword>
<dbReference type="CDD" id="cd03264">
    <property type="entry name" value="ABC_drug_resistance_like"/>
    <property type="match status" value="1"/>
</dbReference>
<keyword evidence="2" id="KW-0813">Transport</keyword>
<keyword evidence="3" id="KW-0547">Nucleotide-binding</keyword>
<gene>
    <name evidence="6" type="ORF">JZO67_002632</name>
</gene>
<sequence>MEIIIKNLNQFYGKKQVLHDINLEIETGMYGLLGRNGAGKSTLMKTLVTLLPVKAGIVRMADISVERRKEIRGIVGYLPQDFSMYGNMTVYDAMDYLAVLSDIKKGERKKQILNLLEQVNLSAYQKNKVKAMSGGMRRRLGIAQALLNDPQILIVDEPTAGLDPEERLRFRNLLSEISENKIVLLSTHIAGDIEAVAEQLAILDEGRIIFAGKVNELLDEAEGNIYEIDLPRTELASMKKQVEVISLHPDGANTRIRFIGKIGSLIMEHPLVRQVQPTLEDAYLYCLSEQVGDHS</sequence>
<evidence type="ECO:0000256" key="3">
    <source>
        <dbReference type="ARBA" id="ARBA00022741"/>
    </source>
</evidence>
<evidence type="ECO:0000256" key="2">
    <source>
        <dbReference type="ARBA" id="ARBA00022448"/>
    </source>
</evidence>
<accession>A0ABV0ET19</accession>
<dbReference type="EMBL" id="JAFREL020000002">
    <property type="protein sequence ID" value="MEO1770679.1"/>
    <property type="molecule type" value="Genomic_DNA"/>
</dbReference>
<keyword evidence="4" id="KW-0067">ATP-binding</keyword>
<evidence type="ECO:0000256" key="1">
    <source>
        <dbReference type="ARBA" id="ARBA00005417"/>
    </source>
</evidence>
<dbReference type="PROSITE" id="PS50893">
    <property type="entry name" value="ABC_TRANSPORTER_2"/>
    <property type="match status" value="1"/>
</dbReference>
<comment type="caution">
    <text evidence="6">The sequence shown here is derived from an EMBL/GenBank/DDBJ whole genome shotgun (WGS) entry which is preliminary data.</text>
</comment>
<reference evidence="6 7" key="1">
    <citation type="submission" date="2024-02" db="EMBL/GenBank/DDBJ databases">
        <title>The Genome Sequence of Enterococcus sp. DIV0159.</title>
        <authorList>
            <person name="Earl A."/>
            <person name="Manson A."/>
            <person name="Gilmore M."/>
            <person name="Sanders J."/>
            <person name="Shea T."/>
            <person name="Howe W."/>
            <person name="Livny J."/>
            <person name="Cuomo C."/>
            <person name="Neafsey D."/>
            <person name="Birren B."/>
        </authorList>
    </citation>
    <scope>NUCLEOTIDE SEQUENCE [LARGE SCALE GENOMIC DNA]</scope>
    <source>
        <strain evidence="6 7">665A</strain>
    </source>
</reference>
<dbReference type="InterPro" id="IPR027417">
    <property type="entry name" value="P-loop_NTPase"/>
</dbReference>
<feature type="domain" description="ABC transporter" evidence="5">
    <location>
        <begin position="3"/>
        <end position="230"/>
    </location>
</feature>
<dbReference type="InterPro" id="IPR003593">
    <property type="entry name" value="AAA+_ATPase"/>
</dbReference>
<dbReference type="Gene3D" id="3.40.50.300">
    <property type="entry name" value="P-loop containing nucleotide triphosphate hydrolases"/>
    <property type="match status" value="1"/>
</dbReference>
<organism evidence="6 7">
    <name type="scientific">Candidatus Enterococcus ferrettii</name>
    <dbReference type="NCBI Taxonomy" id="2815324"/>
    <lineage>
        <taxon>Bacteria</taxon>
        <taxon>Bacillati</taxon>
        <taxon>Bacillota</taxon>
        <taxon>Bacilli</taxon>
        <taxon>Lactobacillales</taxon>
        <taxon>Enterococcaceae</taxon>
        <taxon>Enterococcus</taxon>
    </lineage>
</organism>
<evidence type="ECO:0000256" key="4">
    <source>
        <dbReference type="ARBA" id="ARBA00022840"/>
    </source>
</evidence>
<protein>
    <recommendedName>
        <fullName evidence="5">ABC transporter domain-containing protein</fullName>
    </recommendedName>
</protein>
<dbReference type="InterPro" id="IPR017871">
    <property type="entry name" value="ABC_transporter-like_CS"/>
</dbReference>
<evidence type="ECO:0000313" key="7">
    <source>
        <dbReference type="Proteomes" id="UP000664357"/>
    </source>
</evidence>
<dbReference type="RefSeq" id="WP_207703517.1">
    <property type="nucleotide sequence ID" value="NZ_JAFREL020000002.1"/>
</dbReference>
<evidence type="ECO:0000313" key="6">
    <source>
        <dbReference type="EMBL" id="MEO1770679.1"/>
    </source>
</evidence>
<dbReference type="SUPFAM" id="SSF52540">
    <property type="entry name" value="P-loop containing nucleoside triphosphate hydrolases"/>
    <property type="match status" value="1"/>
</dbReference>
<dbReference type="SMART" id="SM00382">
    <property type="entry name" value="AAA"/>
    <property type="match status" value="1"/>
</dbReference>
<proteinExistence type="inferred from homology"/>
<dbReference type="PROSITE" id="PS00211">
    <property type="entry name" value="ABC_TRANSPORTER_1"/>
    <property type="match status" value="1"/>
</dbReference>
<dbReference type="PANTHER" id="PTHR43335:SF2">
    <property type="entry name" value="ABC TRANSPORTER, ATP-BINDING PROTEIN"/>
    <property type="match status" value="1"/>
</dbReference>